<keyword evidence="4" id="KW-1185">Reference proteome</keyword>
<keyword evidence="2" id="KW-0732">Signal</keyword>
<dbReference type="SUPFAM" id="SSF53182">
    <property type="entry name" value="Pyrrolidone carboxyl peptidase (pyroglutamate aminopeptidase)"/>
    <property type="match status" value="1"/>
</dbReference>
<evidence type="ECO:0000256" key="2">
    <source>
        <dbReference type="SAM" id="SignalP"/>
    </source>
</evidence>
<proteinExistence type="predicted"/>
<comment type="caution">
    <text evidence="3">The sequence shown here is derived from an EMBL/GenBank/DDBJ whole genome shotgun (WGS) entry which is preliminary data.</text>
</comment>
<reference evidence="3 4" key="1">
    <citation type="submission" date="2019-11" db="EMBL/GenBank/DDBJ databases">
        <title>Whole genome sequencing identifies a novel species of the genus Arsenicicoccus isolated from human blood.</title>
        <authorList>
            <person name="Jeong J.H."/>
            <person name="Kweon O.J."/>
            <person name="Kim H.R."/>
            <person name="Kim T.-H."/>
            <person name="Ha S.-M."/>
            <person name="Lee M.-K."/>
        </authorList>
    </citation>
    <scope>NUCLEOTIDE SEQUENCE [LARGE SCALE GENOMIC DNA]</scope>
    <source>
        <strain evidence="3 4">MKL-02</strain>
    </source>
</reference>
<dbReference type="Proteomes" id="UP000431092">
    <property type="component" value="Unassembled WGS sequence"/>
</dbReference>
<evidence type="ECO:0000313" key="3">
    <source>
        <dbReference type="EMBL" id="MTB71170.1"/>
    </source>
</evidence>
<name>A0A6I3IMH9_9MICO</name>
<evidence type="ECO:0000313" key="4">
    <source>
        <dbReference type="Proteomes" id="UP000431092"/>
    </source>
</evidence>
<feature type="signal peptide" evidence="2">
    <location>
        <begin position="1"/>
        <end position="31"/>
    </location>
</feature>
<feature type="region of interest" description="Disordered" evidence="1">
    <location>
        <begin position="410"/>
        <end position="447"/>
    </location>
</feature>
<feature type="compositionally biased region" description="Low complexity" evidence="1">
    <location>
        <begin position="427"/>
        <end position="442"/>
    </location>
</feature>
<accession>A0A6I3IMH9</accession>
<dbReference type="Gene3D" id="3.40.630.20">
    <property type="entry name" value="Peptidase C15, pyroglutamyl peptidase I-like"/>
    <property type="match status" value="1"/>
</dbReference>
<dbReference type="PROSITE" id="PS51318">
    <property type="entry name" value="TAT"/>
    <property type="match status" value="1"/>
</dbReference>
<dbReference type="EMBL" id="WLVL01000017">
    <property type="protein sequence ID" value="MTB71170.1"/>
    <property type="molecule type" value="Genomic_DNA"/>
</dbReference>
<dbReference type="AlphaFoldDB" id="A0A6I3IMH9"/>
<feature type="compositionally biased region" description="Basic and acidic residues" evidence="1">
    <location>
        <begin position="411"/>
        <end position="420"/>
    </location>
</feature>
<evidence type="ECO:0000256" key="1">
    <source>
        <dbReference type="SAM" id="MobiDB-lite"/>
    </source>
</evidence>
<dbReference type="RefSeq" id="WP_154592502.1">
    <property type="nucleotide sequence ID" value="NZ_WLVL01000017.1"/>
</dbReference>
<dbReference type="InterPro" id="IPR006311">
    <property type="entry name" value="TAT_signal"/>
</dbReference>
<dbReference type="InterPro" id="IPR036440">
    <property type="entry name" value="Peptidase_C15-like_sf"/>
</dbReference>
<gene>
    <name evidence="3" type="ORF">GGG17_04110</name>
</gene>
<protein>
    <submittedName>
        <fullName evidence="3">Uncharacterized protein</fullName>
    </submittedName>
</protein>
<sequence>MSHRRTLENRAAAALSVAALGATALAPYAQATPVGSTAPATSRPGPTAALSAGCLDRNVPLTVEEQRLAARMPDPAAPSRLSRMPFAQEMIAGGGFERVAPQVVDRLCRTRDARAARRLAEQEGRALWQAAVRRVQSTGAVRGSLPRSDDRPLYWTRLQVTAALRQWRPRGGITAAEREQIIETFEKASRGMTDISYPAGPRVARVLASGFDPYTLDGGDAGDAPGAAGNNIRHGNPSGATALAIDGTTRVGADGRRQVVHAYVLPVNYTEFAAGWIEDTVGPHMKPGPRALTSSFTMSQGREGRFDLEVWNGRYHGVSAGNDGSWPCRPVGGVPQLAINNPGCNTQPPARWGNPRVFDLFDPPQWTTASLPFQRMIDGGTGANLTPPPGAPWTAGQGFPVIRNTSFTEFPRCDSPERVTRNAAPDGGMQPSQPGTPPSQGSCAYAGGGGTYLSNESGYRNTLLRDRLGRDIPAGHIHTPIMQHFDEGNRFAPSDPTFDAWRRVIVAQTAALVRTGAERAGS</sequence>
<organism evidence="3 4">
    <name type="scientific">Arsenicicoccus cauae</name>
    <dbReference type="NCBI Taxonomy" id="2663847"/>
    <lineage>
        <taxon>Bacteria</taxon>
        <taxon>Bacillati</taxon>
        <taxon>Actinomycetota</taxon>
        <taxon>Actinomycetes</taxon>
        <taxon>Micrococcales</taxon>
        <taxon>Intrasporangiaceae</taxon>
        <taxon>Arsenicicoccus</taxon>
    </lineage>
</organism>
<feature type="chain" id="PRO_5026039411" evidence="2">
    <location>
        <begin position="32"/>
        <end position="522"/>
    </location>
</feature>